<keyword evidence="2" id="KW-1133">Transmembrane helix</keyword>
<dbReference type="Pfam" id="PF08952">
    <property type="entry name" value="DUF1866"/>
    <property type="match status" value="1"/>
</dbReference>
<dbReference type="SMART" id="SM00128">
    <property type="entry name" value="IPPc"/>
    <property type="match status" value="1"/>
</dbReference>
<evidence type="ECO:0000313" key="5">
    <source>
        <dbReference type="EMBL" id="CAD5116080.1"/>
    </source>
</evidence>
<evidence type="ECO:0000259" key="3">
    <source>
        <dbReference type="SMART" id="SM00128"/>
    </source>
</evidence>
<organism evidence="5 6">
    <name type="scientific">Dimorphilus gyrociliatus</name>
    <dbReference type="NCBI Taxonomy" id="2664684"/>
    <lineage>
        <taxon>Eukaryota</taxon>
        <taxon>Metazoa</taxon>
        <taxon>Spiralia</taxon>
        <taxon>Lophotrochozoa</taxon>
        <taxon>Annelida</taxon>
        <taxon>Polychaeta</taxon>
        <taxon>Polychaeta incertae sedis</taxon>
        <taxon>Dinophilidae</taxon>
        <taxon>Dimorphilus</taxon>
    </lineage>
</organism>
<reference evidence="5 6" key="1">
    <citation type="submission" date="2020-08" db="EMBL/GenBank/DDBJ databases">
        <authorList>
            <person name="Hejnol A."/>
        </authorList>
    </citation>
    <scope>NUCLEOTIDE SEQUENCE [LARGE SCALE GENOMIC DNA]</scope>
</reference>
<dbReference type="GO" id="GO:0098793">
    <property type="term" value="C:presynapse"/>
    <property type="evidence" value="ECO:0007669"/>
    <property type="project" value="GOC"/>
</dbReference>
<dbReference type="InterPro" id="IPR012677">
    <property type="entry name" value="Nucleotide-bd_a/b_plait_sf"/>
</dbReference>
<dbReference type="InterPro" id="IPR035979">
    <property type="entry name" value="RBD_domain_sf"/>
</dbReference>
<sequence>MVERHSDYTYSEKLRISVGTWNVNGGKHFRSIAHKHESITDWLLDLPKLTRESRPELLRNNINYDRPVDIYAIGFQEIIDLNASNIMNASTTNQREWGKYLQDIISRDHKYVLLTSIQLVGVCLYIFIRPKHAPFIRDVGVDSVKTGLGGAAGNKGGVAIRFVMHHNSFVFVCSHLSAGQSHMQARNQEFHEIAQKLHFPMGRTISSHDYIIWCGDLNYRIDMPNSEVREAIKHGEYETLMAEDQLLKQRNLGSVFKGFLEFPTNFAPTYKYDLFCNDYDTSEKNRIPAWTDRILIRKKPWPKYIGEESAEPNEGITQMLYNRAELKTSDHRPVLALYDVELIRVNSERRFDVYDEVISLQGPSDATVVVFYSDNAGMDDESFQNIIQVIGASGNIILVRFVEQSTLITFSSGKEALEAVKSDGLSIGGREMRVTLKTGDWKQILQREMKLADICDEPVADEAEEVEDDVPELSSSTDRRSKFIKRLSLLREDSNFPTMSFDVDDEDEEAVTGKSKSREPSPRPEDNENRQSSVKKPDKPKPPERPAAPPARPPPPAPNRPAPPVNRPTSVLMRNHPTGSKQTMQASRISQPVDVVHRHASNPAEMKELINSLMSPTSPTSANLPAPMQPQKPSPPATDKSTPTTPPKPAPRSASSNSLSEKATPAVPPRRDVPPVAAPRNSMSPEDSSNKTVPPVPARPNAPPAVPPRNFQS</sequence>
<evidence type="ECO:0000313" key="6">
    <source>
        <dbReference type="Proteomes" id="UP000549394"/>
    </source>
</evidence>
<feature type="compositionally biased region" description="Polar residues" evidence="1">
    <location>
        <begin position="681"/>
        <end position="692"/>
    </location>
</feature>
<dbReference type="SUPFAM" id="SSF56219">
    <property type="entry name" value="DNase I-like"/>
    <property type="match status" value="1"/>
</dbReference>
<feature type="compositionally biased region" description="Polar residues" evidence="1">
    <location>
        <begin position="612"/>
        <end position="623"/>
    </location>
</feature>
<dbReference type="InterPro" id="IPR046985">
    <property type="entry name" value="IP5"/>
</dbReference>
<feature type="compositionally biased region" description="Pro residues" evidence="1">
    <location>
        <begin position="545"/>
        <end position="566"/>
    </location>
</feature>
<accession>A0A7I8VIE2</accession>
<dbReference type="Proteomes" id="UP000549394">
    <property type="component" value="Unassembled WGS sequence"/>
</dbReference>
<dbReference type="AlphaFoldDB" id="A0A7I8VIE2"/>
<feature type="region of interest" description="Disordered" evidence="1">
    <location>
        <begin position="496"/>
        <end position="713"/>
    </location>
</feature>
<protein>
    <submittedName>
        <fullName evidence="5">DgyrCDS5010</fullName>
    </submittedName>
</protein>
<dbReference type="GO" id="GO:0048488">
    <property type="term" value="P:synaptic vesicle endocytosis"/>
    <property type="evidence" value="ECO:0007669"/>
    <property type="project" value="TreeGrafter"/>
</dbReference>
<feature type="compositionally biased region" description="Basic and acidic residues" evidence="1">
    <location>
        <begin position="516"/>
        <end position="544"/>
    </location>
</feature>
<evidence type="ECO:0000259" key="4">
    <source>
        <dbReference type="SMART" id="SM01165"/>
    </source>
</evidence>
<name>A0A7I8VIE2_9ANNE</name>
<feature type="transmembrane region" description="Helical" evidence="2">
    <location>
        <begin position="111"/>
        <end position="128"/>
    </location>
</feature>
<dbReference type="InterPro" id="IPR000300">
    <property type="entry name" value="IPPc"/>
</dbReference>
<dbReference type="SMART" id="SM01165">
    <property type="entry name" value="DUF1866"/>
    <property type="match status" value="1"/>
</dbReference>
<feature type="compositionally biased region" description="Polar residues" evidence="1">
    <location>
        <begin position="577"/>
        <end position="590"/>
    </location>
</feature>
<dbReference type="InterPro" id="IPR036691">
    <property type="entry name" value="Endo/exonu/phosph_ase_sf"/>
</dbReference>
<feature type="compositionally biased region" description="Pro residues" evidence="1">
    <location>
        <begin position="627"/>
        <end position="636"/>
    </location>
</feature>
<proteinExistence type="predicted"/>
<feature type="compositionally biased region" description="Pro residues" evidence="1">
    <location>
        <begin position="694"/>
        <end position="707"/>
    </location>
</feature>
<dbReference type="Pfam" id="PF22669">
    <property type="entry name" value="Exo_endo_phos2"/>
    <property type="match status" value="1"/>
</dbReference>
<feature type="domain" description="Synaptojanin-1/2 RNA recognition motif" evidence="4">
    <location>
        <begin position="339"/>
        <end position="475"/>
    </location>
</feature>
<evidence type="ECO:0000256" key="1">
    <source>
        <dbReference type="SAM" id="MobiDB-lite"/>
    </source>
</evidence>
<dbReference type="EMBL" id="CAJFCJ010000006">
    <property type="protein sequence ID" value="CAD5116080.1"/>
    <property type="molecule type" value="Genomic_DNA"/>
</dbReference>
<dbReference type="Gene3D" id="3.30.70.330">
    <property type="match status" value="1"/>
</dbReference>
<dbReference type="InterPro" id="IPR015047">
    <property type="entry name" value="SYNJ1/2_RRM"/>
</dbReference>
<keyword evidence="6" id="KW-1185">Reference proteome</keyword>
<dbReference type="GO" id="GO:0003676">
    <property type="term" value="F:nucleic acid binding"/>
    <property type="evidence" value="ECO:0007669"/>
    <property type="project" value="InterPro"/>
</dbReference>
<feature type="domain" description="Inositol polyphosphate-related phosphatase" evidence="3">
    <location>
        <begin position="12"/>
        <end position="346"/>
    </location>
</feature>
<dbReference type="PANTHER" id="PTHR11200">
    <property type="entry name" value="INOSITOL 5-PHOSPHATASE"/>
    <property type="match status" value="1"/>
</dbReference>
<dbReference type="GO" id="GO:0004439">
    <property type="term" value="F:phosphatidylinositol-4,5-bisphosphate 5-phosphatase activity"/>
    <property type="evidence" value="ECO:0007669"/>
    <property type="project" value="TreeGrafter"/>
</dbReference>
<evidence type="ECO:0000256" key="2">
    <source>
        <dbReference type="SAM" id="Phobius"/>
    </source>
</evidence>
<dbReference type="SUPFAM" id="SSF54928">
    <property type="entry name" value="RNA-binding domain, RBD"/>
    <property type="match status" value="1"/>
</dbReference>
<dbReference type="OrthoDB" id="1925875at2759"/>
<keyword evidence="2" id="KW-0472">Membrane</keyword>
<dbReference type="Gene3D" id="3.60.10.10">
    <property type="entry name" value="Endonuclease/exonuclease/phosphatase"/>
    <property type="match status" value="1"/>
</dbReference>
<keyword evidence="2" id="KW-0812">Transmembrane</keyword>
<gene>
    <name evidence="5" type="ORF">DGYR_LOCUS4740</name>
</gene>
<dbReference type="GO" id="GO:0046856">
    <property type="term" value="P:phosphatidylinositol dephosphorylation"/>
    <property type="evidence" value="ECO:0007669"/>
    <property type="project" value="InterPro"/>
</dbReference>
<comment type="caution">
    <text evidence="5">The sequence shown here is derived from an EMBL/GenBank/DDBJ whole genome shotgun (WGS) entry which is preliminary data.</text>
</comment>
<dbReference type="PANTHER" id="PTHR11200:SF257">
    <property type="entry name" value="PHOSPHOINOSITIDE 5-PHOSPHATASE"/>
    <property type="match status" value="1"/>
</dbReference>